<gene>
    <name evidence="1" type="ORF">GcC1_021018</name>
</gene>
<dbReference type="AlphaFoldDB" id="A0A420J4Y7"/>
<evidence type="ECO:0000313" key="2">
    <source>
        <dbReference type="Proteomes" id="UP000285405"/>
    </source>
</evidence>
<protein>
    <submittedName>
        <fullName evidence="1">Uncharacterized protein</fullName>
    </submittedName>
</protein>
<accession>A0A420J4Y7</accession>
<proteinExistence type="predicted"/>
<dbReference type="EMBL" id="MCBR01002151">
    <property type="protein sequence ID" value="RKF81833.1"/>
    <property type="molecule type" value="Genomic_DNA"/>
</dbReference>
<dbReference type="Proteomes" id="UP000285405">
    <property type="component" value="Unassembled WGS sequence"/>
</dbReference>
<comment type="caution">
    <text evidence="1">The sequence shown here is derived from an EMBL/GenBank/DDBJ whole genome shotgun (WGS) entry which is preliminary data.</text>
</comment>
<evidence type="ECO:0000313" key="1">
    <source>
        <dbReference type="EMBL" id="RKF81833.1"/>
    </source>
</evidence>
<sequence length="142" mass="16497">MMWSRNNVFIIIFIIVTYNRVIAVKLKPIIVDRSEHDAFCMSMGILGDLVFTRSQIRNAAAETCTNLYERHKWRISRLFGPKHWSKSIPQKYTGELFIAPDGSDLYETPIKTPKTFRKQGDAKALVSRCLRQKIPRNVKILK</sequence>
<name>A0A420J4Y7_9PEZI</name>
<organism evidence="1 2">
    <name type="scientific">Golovinomyces cichoracearum</name>
    <dbReference type="NCBI Taxonomy" id="62708"/>
    <lineage>
        <taxon>Eukaryota</taxon>
        <taxon>Fungi</taxon>
        <taxon>Dikarya</taxon>
        <taxon>Ascomycota</taxon>
        <taxon>Pezizomycotina</taxon>
        <taxon>Leotiomycetes</taxon>
        <taxon>Erysiphales</taxon>
        <taxon>Erysiphaceae</taxon>
        <taxon>Golovinomyces</taxon>
    </lineage>
</organism>
<reference evidence="1 2" key="1">
    <citation type="journal article" date="2018" name="BMC Genomics">
        <title>Comparative genome analyses reveal sequence features reflecting distinct modes of host-adaptation between dicot and monocot powdery mildew.</title>
        <authorList>
            <person name="Wu Y."/>
            <person name="Ma X."/>
            <person name="Pan Z."/>
            <person name="Kale S.D."/>
            <person name="Song Y."/>
            <person name="King H."/>
            <person name="Zhang Q."/>
            <person name="Presley C."/>
            <person name="Deng X."/>
            <person name="Wei C.I."/>
            <person name="Xiao S."/>
        </authorList>
    </citation>
    <scope>NUCLEOTIDE SEQUENCE [LARGE SCALE GENOMIC DNA]</scope>
    <source>
        <strain evidence="1">UCSC1</strain>
    </source>
</reference>